<comment type="caution">
    <text evidence="2">The sequence shown here is derived from an EMBL/GenBank/DDBJ whole genome shotgun (WGS) entry which is preliminary data.</text>
</comment>
<feature type="compositionally biased region" description="Basic and acidic residues" evidence="1">
    <location>
        <begin position="1"/>
        <end position="10"/>
    </location>
</feature>
<protein>
    <submittedName>
        <fullName evidence="2">Uncharacterized protein</fullName>
    </submittedName>
</protein>
<evidence type="ECO:0000313" key="3">
    <source>
        <dbReference type="Proteomes" id="UP000242219"/>
    </source>
</evidence>
<keyword evidence="3" id="KW-1185">Reference proteome</keyword>
<gene>
    <name evidence="2" type="ORF">BIY37_10150</name>
</gene>
<proteinExistence type="predicted"/>
<name>A0A1V6LYA1_9BACT</name>
<dbReference type="EMBL" id="MJUW02000104">
    <property type="protein sequence ID" value="OQD45109.1"/>
    <property type="molecule type" value="Genomic_DNA"/>
</dbReference>
<reference evidence="2 3" key="1">
    <citation type="journal article" date="2016" name="Genome Announc.">
        <title>Draft Genome Sequence of the Anaerobic Ammonium-Oxidizing Bacterium 'Candidatus Brocadia sp. 40'.</title>
        <authorList>
            <person name="Ali M."/>
            <person name="Haroon M.F."/>
            <person name="Narita Y."/>
            <person name="Zhang L."/>
            <person name="Rangel Shaw D."/>
            <person name="Okabe S."/>
            <person name="Saikaly P.E."/>
        </authorList>
    </citation>
    <scope>NUCLEOTIDE SEQUENCE [LARGE SCALE GENOMIC DNA]</scope>
    <source>
        <strain evidence="2 3">40</strain>
    </source>
</reference>
<organism evidence="2 3">
    <name type="scientific">Candidatus Brocadia sapporoensis</name>
    <dbReference type="NCBI Taxonomy" id="392547"/>
    <lineage>
        <taxon>Bacteria</taxon>
        <taxon>Pseudomonadati</taxon>
        <taxon>Planctomycetota</taxon>
        <taxon>Candidatus Brocadiia</taxon>
        <taxon>Candidatus Brocadiales</taxon>
        <taxon>Candidatus Brocadiaceae</taxon>
        <taxon>Candidatus Brocadia</taxon>
    </lineage>
</organism>
<evidence type="ECO:0000256" key="1">
    <source>
        <dbReference type="SAM" id="MobiDB-lite"/>
    </source>
</evidence>
<evidence type="ECO:0000313" key="2">
    <source>
        <dbReference type="EMBL" id="OQD45109.1"/>
    </source>
</evidence>
<accession>A0A1V6LYA1</accession>
<feature type="region of interest" description="Disordered" evidence="1">
    <location>
        <begin position="1"/>
        <end position="31"/>
    </location>
</feature>
<sequence>MAAGRKELRRNGSARSPLTAHILSLPKDPPNIGPAHGCIAATMVYPLQPDDGMAMQPLPEL</sequence>
<dbReference type="AlphaFoldDB" id="A0A1V6LYA1"/>
<dbReference type="Proteomes" id="UP000242219">
    <property type="component" value="Unassembled WGS sequence"/>
</dbReference>